<dbReference type="EMBL" id="JAMDNP010000011">
    <property type="protein sequence ID" value="MCY9760312.1"/>
    <property type="molecule type" value="Genomic_DNA"/>
</dbReference>
<evidence type="ECO:0000313" key="5">
    <source>
        <dbReference type="Proteomes" id="UP001527181"/>
    </source>
</evidence>
<accession>A0AAP7DGR1</accession>
<dbReference type="InterPro" id="IPR024515">
    <property type="entry name" value="DUF3397"/>
</dbReference>
<feature type="transmembrane region" description="Helical" evidence="1">
    <location>
        <begin position="104"/>
        <end position="126"/>
    </location>
</feature>
<keyword evidence="1" id="KW-0472">Membrane</keyword>
<name>A0AAP7DGR1_PAEAL</name>
<evidence type="ECO:0000313" key="4">
    <source>
        <dbReference type="Proteomes" id="UP000552038"/>
    </source>
</evidence>
<sequence>MFQLMYDGFVVLSILPFFPFIITWLIGRRILRPKKRAFKLAMDVTTVFLIASVGGLYNTLFVSKAGFYWILFFFLIAAGLIGGLQQQKYGKLEPKKMFRIIWRISFFLLGVLYVFLLLLGIIIYSASM</sequence>
<gene>
    <name evidence="3" type="ORF">HMI46_03915</name>
    <name evidence="2" type="ORF">M5X12_06940</name>
</gene>
<dbReference type="Proteomes" id="UP000552038">
    <property type="component" value="Unassembled WGS sequence"/>
</dbReference>
<reference evidence="3 4" key="1">
    <citation type="submission" date="2020-05" db="EMBL/GenBank/DDBJ databases">
        <title>Whole genome sequencing and identification of novel metabolites from Paenibacillus alvei strain JR949.</title>
        <authorList>
            <person name="Rajendhran J."/>
            <person name="Sree Pranav P."/>
            <person name="Mahalakshmi B."/>
            <person name="Karthikeyan R."/>
        </authorList>
    </citation>
    <scope>NUCLEOTIDE SEQUENCE [LARGE SCALE GENOMIC DNA]</scope>
    <source>
        <strain evidence="3 4">JR949</strain>
    </source>
</reference>
<dbReference type="Proteomes" id="UP001527181">
    <property type="component" value="Unassembled WGS sequence"/>
</dbReference>
<dbReference type="Pfam" id="PF11877">
    <property type="entry name" value="DUF3397"/>
    <property type="match status" value="1"/>
</dbReference>
<organism evidence="3 4">
    <name type="scientific">Paenibacillus alvei</name>
    <name type="common">Bacillus alvei</name>
    <dbReference type="NCBI Taxonomy" id="44250"/>
    <lineage>
        <taxon>Bacteria</taxon>
        <taxon>Bacillati</taxon>
        <taxon>Bacillota</taxon>
        <taxon>Bacilli</taxon>
        <taxon>Bacillales</taxon>
        <taxon>Paenibacillaceae</taxon>
        <taxon>Paenibacillus</taxon>
    </lineage>
</organism>
<dbReference type="RefSeq" id="WP_163975802.1">
    <property type="nucleotide sequence ID" value="NZ_JABFOR010000003.1"/>
</dbReference>
<proteinExistence type="predicted"/>
<evidence type="ECO:0000313" key="3">
    <source>
        <dbReference type="EMBL" id="NOJ69698.1"/>
    </source>
</evidence>
<dbReference type="GeneID" id="94493032"/>
<feature type="transmembrane region" description="Helical" evidence="1">
    <location>
        <begin position="38"/>
        <end position="60"/>
    </location>
</feature>
<feature type="transmembrane region" description="Helical" evidence="1">
    <location>
        <begin position="66"/>
        <end position="84"/>
    </location>
</feature>
<evidence type="ECO:0000256" key="1">
    <source>
        <dbReference type="SAM" id="Phobius"/>
    </source>
</evidence>
<keyword evidence="5" id="KW-1185">Reference proteome</keyword>
<dbReference type="AlphaFoldDB" id="A0AAP7DGR1"/>
<reference evidence="2 5" key="2">
    <citation type="submission" date="2022-05" db="EMBL/GenBank/DDBJ databases">
        <title>Genome Sequencing of Bee-Associated Microbes.</title>
        <authorList>
            <person name="Dunlap C."/>
        </authorList>
    </citation>
    <scope>NUCLEOTIDE SEQUENCE [LARGE SCALE GENOMIC DNA]</scope>
    <source>
        <strain evidence="2 5">NRRL B-04010</strain>
    </source>
</reference>
<feature type="transmembrane region" description="Helical" evidence="1">
    <location>
        <begin position="6"/>
        <end position="26"/>
    </location>
</feature>
<comment type="caution">
    <text evidence="3">The sequence shown here is derived from an EMBL/GenBank/DDBJ whole genome shotgun (WGS) entry which is preliminary data.</text>
</comment>
<protein>
    <submittedName>
        <fullName evidence="2">DUF3397 domain-containing protein</fullName>
    </submittedName>
    <submittedName>
        <fullName evidence="3">DUF3397 family protein</fullName>
    </submittedName>
</protein>
<evidence type="ECO:0000313" key="2">
    <source>
        <dbReference type="EMBL" id="MCY9760312.1"/>
    </source>
</evidence>
<keyword evidence="1" id="KW-0812">Transmembrane</keyword>
<keyword evidence="1" id="KW-1133">Transmembrane helix</keyword>
<dbReference type="EMBL" id="JABFOR010000003">
    <property type="protein sequence ID" value="NOJ69698.1"/>
    <property type="molecule type" value="Genomic_DNA"/>
</dbReference>